<dbReference type="AlphaFoldDB" id="A0A8J4YBC1"/>
<dbReference type="EMBL" id="JACEEZ010008092">
    <property type="protein sequence ID" value="KAG0723538.1"/>
    <property type="molecule type" value="Genomic_DNA"/>
</dbReference>
<dbReference type="SUPFAM" id="SSF46689">
    <property type="entry name" value="Homeodomain-like"/>
    <property type="match status" value="1"/>
</dbReference>
<organism evidence="3 4">
    <name type="scientific">Chionoecetes opilio</name>
    <name type="common">Atlantic snow crab</name>
    <name type="synonym">Cancer opilio</name>
    <dbReference type="NCBI Taxonomy" id="41210"/>
    <lineage>
        <taxon>Eukaryota</taxon>
        <taxon>Metazoa</taxon>
        <taxon>Ecdysozoa</taxon>
        <taxon>Arthropoda</taxon>
        <taxon>Crustacea</taxon>
        <taxon>Multicrustacea</taxon>
        <taxon>Malacostraca</taxon>
        <taxon>Eumalacostraca</taxon>
        <taxon>Eucarida</taxon>
        <taxon>Decapoda</taxon>
        <taxon>Pleocyemata</taxon>
        <taxon>Brachyura</taxon>
        <taxon>Eubrachyura</taxon>
        <taxon>Majoidea</taxon>
        <taxon>Majidae</taxon>
        <taxon>Chionoecetes</taxon>
    </lineage>
</organism>
<feature type="domain" description="Transposase Tc1-like" evidence="2">
    <location>
        <begin position="76"/>
        <end position="142"/>
    </location>
</feature>
<name>A0A8J4YBC1_CHIOP</name>
<gene>
    <name evidence="3" type="primary">tc1a_2</name>
    <name evidence="3" type="ORF">GWK47_005462</name>
</gene>
<dbReference type="Pfam" id="PF01498">
    <property type="entry name" value="HTH_Tnp_Tc3_2"/>
    <property type="match status" value="1"/>
</dbReference>
<protein>
    <submittedName>
        <fullName evidence="3">Transposable element Tc1 transposase</fullName>
    </submittedName>
</protein>
<dbReference type="Proteomes" id="UP000770661">
    <property type="component" value="Unassembled WGS sequence"/>
</dbReference>
<dbReference type="InterPro" id="IPR009057">
    <property type="entry name" value="Homeodomain-like_sf"/>
</dbReference>
<comment type="caution">
    <text evidence="3">The sequence shown here is derived from an EMBL/GenBank/DDBJ whole genome shotgun (WGS) entry which is preliminary data.</text>
</comment>
<keyword evidence="4" id="KW-1185">Reference proteome</keyword>
<dbReference type="InterPro" id="IPR036397">
    <property type="entry name" value="RNaseH_sf"/>
</dbReference>
<accession>A0A8J4YBC1</accession>
<comment type="subcellular location">
    <subcellularLocation>
        <location evidence="1">Nucleus</location>
    </subcellularLocation>
</comment>
<dbReference type="GO" id="GO:0003677">
    <property type="term" value="F:DNA binding"/>
    <property type="evidence" value="ECO:0007669"/>
    <property type="project" value="InterPro"/>
</dbReference>
<dbReference type="GO" id="GO:0015074">
    <property type="term" value="P:DNA integration"/>
    <property type="evidence" value="ECO:0007669"/>
    <property type="project" value="InterPro"/>
</dbReference>
<dbReference type="InterPro" id="IPR002492">
    <property type="entry name" value="Transposase_Tc1-like"/>
</dbReference>
<reference evidence="3" key="1">
    <citation type="submission" date="2020-07" db="EMBL/GenBank/DDBJ databases">
        <title>The High-quality genome of the commercially important snow crab, Chionoecetes opilio.</title>
        <authorList>
            <person name="Jeong J.-H."/>
            <person name="Ryu S."/>
        </authorList>
    </citation>
    <scope>NUCLEOTIDE SEQUENCE</scope>
    <source>
        <strain evidence="3">MADBK_172401_WGS</strain>
        <tissue evidence="3">Digestive gland</tissue>
    </source>
</reference>
<dbReference type="GO" id="GO:0005634">
    <property type="term" value="C:nucleus"/>
    <property type="evidence" value="ECO:0007669"/>
    <property type="project" value="UniProtKB-SubCell"/>
</dbReference>
<sequence length="177" mass="20372">MEPQRRGRETNLQERQSIKALMSADIPTTEISRILNINKRTVQRWMKRIRETENDASLKSLPRSGAPRQVTALEQQRILATVQQNPLTTAVQVKREIGSRFGTATIRKILHKAGIHHRIPASKPFLTQANKEQRLGFALQYLTADDDFWKKVVFCDEKTFSSDAHGSLHCWRPDNTR</sequence>
<proteinExistence type="predicted"/>
<dbReference type="GO" id="GO:0006313">
    <property type="term" value="P:DNA transposition"/>
    <property type="evidence" value="ECO:0007669"/>
    <property type="project" value="InterPro"/>
</dbReference>
<evidence type="ECO:0000256" key="1">
    <source>
        <dbReference type="ARBA" id="ARBA00004123"/>
    </source>
</evidence>
<evidence type="ECO:0000259" key="2">
    <source>
        <dbReference type="Pfam" id="PF01498"/>
    </source>
</evidence>
<evidence type="ECO:0000313" key="3">
    <source>
        <dbReference type="EMBL" id="KAG0723538.1"/>
    </source>
</evidence>
<dbReference type="OrthoDB" id="6367375at2759"/>
<evidence type="ECO:0000313" key="4">
    <source>
        <dbReference type="Proteomes" id="UP000770661"/>
    </source>
</evidence>
<dbReference type="Gene3D" id="3.30.420.10">
    <property type="entry name" value="Ribonuclease H-like superfamily/Ribonuclease H"/>
    <property type="match status" value="1"/>
</dbReference>
<dbReference type="Pfam" id="PF13551">
    <property type="entry name" value="HTH_29"/>
    <property type="match status" value="1"/>
</dbReference>